<sequence>MAEQDVKENEMTVANSVDYVRGLSGKTSVLIALSTLLSKTIKSVGSVGDNDLKNVGICFGYSFGTSDGSGINGMFLSIEVVGYYFQLKVSYTGDSIKFRVYNCRY</sequence>
<dbReference type="AlphaFoldDB" id="A0AAW6G8M5"/>
<evidence type="ECO:0000313" key="2">
    <source>
        <dbReference type="Proteomes" id="UP001218502"/>
    </source>
</evidence>
<dbReference type="Proteomes" id="UP001218502">
    <property type="component" value="Unassembled WGS sequence"/>
</dbReference>
<gene>
    <name evidence="1" type="ORF">POY80_20330</name>
</gene>
<name>A0AAW6G8M5_BACUN</name>
<proteinExistence type="predicted"/>
<comment type="caution">
    <text evidence="1">The sequence shown here is derived from an EMBL/GenBank/DDBJ whole genome shotgun (WGS) entry which is preliminary data.</text>
</comment>
<reference evidence="1" key="1">
    <citation type="submission" date="2022-10" db="EMBL/GenBank/DDBJ databases">
        <title>Human gut microbiome strain richness.</title>
        <authorList>
            <person name="Chen-Liaw A."/>
        </authorList>
    </citation>
    <scope>NUCLEOTIDE SEQUENCE</scope>
    <source>
        <strain evidence="1">A1_m1001262Bd0_191120</strain>
    </source>
</reference>
<accession>A0AAW6G8M5</accession>
<protein>
    <submittedName>
        <fullName evidence="1">Uncharacterized protein</fullName>
    </submittedName>
</protein>
<organism evidence="1 2">
    <name type="scientific">Bacteroides uniformis</name>
    <dbReference type="NCBI Taxonomy" id="820"/>
    <lineage>
        <taxon>Bacteria</taxon>
        <taxon>Pseudomonadati</taxon>
        <taxon>Bacteroidota</taxon>
        <taxon>Bacteroidia</taxon>
        <taxon>Bacteroidales</taxon>
        <taxon>Bacteroidaceae</taxon>
        <taxon>Bacteroides</taxon>
    </lineage>
</organism>
<dbReference type="RefSeq" id="WP_272197298.1">
    <property type="nucleotide sequence ID" value="NZ_JAQNQY010000049.1"/>
</dbReference>
<dbReference type="EMBL" id="JAQNQY010000049">
    <property type="protein sequence ID" value="MDC1754771.1"/>
    <property type="molecule type" value="Genomic_DNA"/>
</dbReference>
<evidence type="ECO:0000313" key="1">
    <source>
        <dbReference type="EMBL" id="MDC1754771.1"/>
    </source>
</evidence>